<dbReference type="GO" id="GO:0000724">
    <property type="term" value="P:double-strand break repair via homologous recombination"/>
    <property type="evidence" value="ECO:0007669"/>
    <property type="project" value="TreeGrafter"/>
</dbReference>
<dbReference type="FunCoup" id="A0A2G5D5X9">
    <property type="interactions" value="2137"/>
</dbReference>
<proteinExistence type="inferred from homology"/>
<dbReference type="InterPro" id="IPR027417">
    <property type="entry name" value="P-loop_NTPase"/>
</dbReference>
<evidence type="ECO:0000256" key="8">
    <source>
        <dbReference type="ARBA" id="ARBA00023204"/>
    </source>
</evidence>
<reference evidence="12 13" key="1">
    <citation type="submission" date="2017-09" db="EMBL/GenBank/DDBJ databases">
        <title>WGS assembly of Aquilegia coerulea Goldsmith.</title>
        <authorList>
            <person name="Hodges S."/>
            <person name="Kramer E."/>
            <person name="Nordborg M."/>
            <person name="Tomkins J."/>
            <person name="Borevitz J."/>
            <person name="Derieg N."/>
            <person name="Yan J."/>
            <person name="Mihaltcheva S."/>
            <person name="Hayes R.D."/>
            <person name="Rokhsar D."/>
        </authorList>
    </citation>
    <scope>NUCLEOTIDE SEQUENCE [LARGE SCALE GENOMIC DNA]</scope>
    <source>
        <strain evidence="13">cv. Goldsmith</strain>
    </source>
</reference>
<comment type="subcellular location">
    <subcellularLocation>
        <location evidence="1">Nucleus</location>
    </subcellularLocation>
</comment>
<evidence type="ECO:0000256" key="3">
    <source>
        <dbReference type="ARBA" id="ARBA00022741"/>
    </source>
</evidence>
<evidence type="ECO:0000259" key="11">
    <source>
        <dbReference type="PROSITE" id="PS50162"/>
    </source>
</evidence>
<keyword evidence="5" id="KW-0067">ATP-binding</keyword>
<keyword evidence="13" id="KW-1185">Reference proteome</keyword>
<dbReference type="InterPro" id="IPR051988">
    <property type="entry name" value="HRR_RAD51_Paralog"/>
</dbReference>
<dbReference type="FunFam" id="3.40.50.300:FF:001665">
    <property type="entry name" value="DNA repair protein RAD51 4"/>
    <property type="match status" value="1"/>
</dbReference>
<protein>
    <recommendedName>
        <fullName evidence="11">RecA family profile 1 domain-containing protein</fullName>
    </recommendedName>
</protein>
<dbReference type="InterPro" id="IPR047323">
    <property type="entry name" value="Rad51D_C"/>
</dbReference>
<dbReference type="PANTHER" id="PTHR46457:SF1">
    <property type="entry name" value="DNA REPAIR PROTEIN RAD51 HOMOLOG 4"/>
    <property type="match status" value="1"/>
</dbReference>
<dbReference type="InterPro" id="IPR013632">
    <property type="entry name" value="Rad51_C"/>
</dbReference>
<dbReference type="GO" id="GO:0005524">
    <property type="term" value="F:ATP binding"/>
    <property type="evidence" value="ECO:0007669"/>
    <property type="project" value="UniProtKB-KW"/>
</dbReference>
<dbReference type="GO" id="GO:0000400">
    <property type="term" value="F:four-way junction DNA binding"/>
    <property type="evidence" value="ECO:0007669"/>
    <property type="project" value="TreeGrafter"/>
</dbReference>
<dbReference type="PANTHER" id="PTHR46457">
    <property type="entry name" value="DNA REPAIR PROTEIN RAD51 HOMOLOG 4"/>
    <property type="match status" value="1"/>
</dbReference>
<dbReference type="SUPFAM" id="SSF52540">
    <property type="entry name" value="P-loop containing nucleoside triphosphate hydrolases"/>
    <property type="match status" value="1"/>
</dbReference>
<sequence>MSSLKSLESEYPIIDSNFHKFCASHAIFTVEDFLLNDVYVLVAFAECQSNSKELKQGITQVLSIIDSLHPPWMNGVDLLTDAQRNKQVLSTGCEGLDLLLGGGLHEGQLTELVGPSSSGKTQVCLQAATTIAYKCRASVVFVDTCNSFSSRRIADFVDRLLNPSLKQAKHKTLERIMSNVSCHSVFDIFGLLDLLHRLEMKLKTQVKTNDCKLRLLIIDSISSLITPILGGGAHGHSLMVSAGFLLKKLAHEHDLSVLVTNHMVGGEGGSSKPALGESWKNVSHVQLLLSHALGSNLYNISILKHPCMASGQVAEFTMLE</sequence>
<comment type="similarity">
    <text evidence="2">Belongs to the RecA family. RAD51 subfamily.</text>
</comment>
<dbReference type="GO" id="GO:0000723">
    <property type="term" value="P:telomere maintenance"/>
    <property type="evidence" value="ECO:0007669"/>
    <property type="project" value="TreeGrafter"/>
</dbReference>
<dbReference type="AlphaFoldDB" id="A0A2G5D5X9"/>
<evidence type="ECO:0000256" key="7">
    <source>
        <dbReference type="ARBA" id="ARBA00023172"/>
    </source>
</evidence>
<name>A0A2G5D5X9_AQUCA</name>
<dbReference type="Gene3D" id="3.40.50.300">
    <property type="entry name" value="P-loop containing nucleotide triphosphate hydrolases"/>
    <property type="match status" value="1"/>
</dbReference>
<keyword evidence="8" id="KW-0234">DNA repair</keyword>
<dbReference type="GO" id="GO:0005815">
    <property type="term" value="C:microtubule organizing center"/>
    <property type="evidence" value="ECO:0007669"/>
    <property type="project" value="TreeGrafter"/>
</dbReference>
<evidence type="ECO:0000256" key="5">
    <source>
        <dbReference type="ARBA" id="ARBA00022840"/>
    </source>
</evidence>
<dbReference type="GO" id="GO:0003697">
    <property type="term" value="F:single-stranded DNA binding"/>
    <property type="evidence" value="ECO:0007669"/>
    <property type="project" value="TreeGrafter"/>
</dbReference>
<dbReference type="GO" id="GO:0140664">
    <property type="term" value="F:ATP-dependent DNA damage sensor activity"/>
    <property type="evidence" value="ECO:0007669"/>
    <property type="project" value="InterPro"/>
</dbReference>
<dbReference type="STRING" id="218851.A0A2G5D5X9"/>
<accession>A0A2G5D5X9</accession>
<dbReference type="Pfam" id="PF08423">
    <property type="entry name" value="Rad51"/>
    <property type="match status" value="1"/>
</dbReference>
<dbReference type="EMBL" id="KZ305044">
    <property type="protein sequence ID" value="PIA38893.1"/>
    <property type="molecule type" value="Genomic_DNA"/>
</dbReference>
<keyword evidence="3" id="KW-0547">Nucleotide-binding</keyword>
<evidence type="ECO:0000256" key="2">
    <source>
        <dbReference type="ARBA" id="ARBA00007095"/>
    </source>
</evidence>
<dbReference type="InterPro" id="IPR020588">
    <property type="entry name" value="RecA_ATP-bd"/>
</dbReference>
<dbReference type="Proteomes" id="UP000230069">
    <property type="component" value="Unassembled WGS sequence"/>
</dbReference>
<dbReference type="GO" id="GO:0042148">
    <property type="term" value="P:DNA strand invasion"/>
    <property type="evidence" value="ECO:0007669"/>
    <property type="project" value="TreeGrafter"/>
</dbReference>
<keyword evidence="6" id="KW-0238">DNA-binding</keyword>
<dbReference type="InParanoid" id="A0A2G5D5X9"/>
<dbReference type="CDD" id="cd19489">
    <property type="entry name" value="Rad51D"/>
    <property type="match status" value="1"/>
</dbReference>
<dbReference type="GO" id="GO:0007131">
    <property type="term" value="P:reciprocal meiotic recombination"/>
    <property type="evidence" value="ECO:0007669"/>
    <property type="project" value="TreeGrafter"/>
</dbReference>
<evidence type="ECO:0000313" key="12">
    <source>
        <dbReference type="EMBL" id="PIA38893.1"/>
    </source>
</evidence>
<evidence type="ECO:0000313" key="13">
    <source>
        <dbReference type="Proteomes" id="UP000230069"/>
    </source>
</evidence>
<evidence type="ECO:0000256" key="9">
    <source>
        <dbReference type="ARBA" id="ARBA00023242"/>
    </source>
</evidence>
<evidence type="ECO:0000256" key="1">
    <source>
        <dbReference type="ARBA" id="ARBA00004123"/>
    </source>
</evidence>
<gene>
    <name evidence="12" type="ORF">AQUCO_02700235v1</name>
</gene>
<organism evidence="12 13">
    <name type="scientific">Aquilegia coerulea</name>
    <name type="common">Rocky mountain columbine</name>
    <dbReference type="NCBI Taxonomy" id="218851"/>
    <lineage>
        <taxon>Eukaryota</taxon>
        <taxon>Viridiplantae</taxon>
        <taxon>Streptophyta</taxon>
        <taxon>Embryophyta</taxon>
        <taxon>Tracheophyta</taxon>
        <taxon>Spermatophyta</taxon>
        <taxon>Magnoliopsida</taxon>
        <taxon>Ranunculales</taxon>
        <taxon>Ranunculaceae</taxon>
        <taxon>Thalictroideae</taxon>
        <taxon>Aquilegia</taxon>
    </lineage>
</organism>
<evidence type="ECO:0000256" key="6">
    <source>
        <dbReference type="ARBA" id="ARBA00023125"/>
    </source>
</evidence>
<dbReference type="GO" id="GO:0033063">
    <property type="term" value="C:Rad51B-Rad51C-Rad51D-XRCC2 complex"/>
    <property type="evidence" value="ECO:0007669"/>
    <property type="project" value="TreeGrafter"/>
</dbReference>
<evidence type="ECO:0000256" key="10">
    <source>
        <dbReference type="ARBA" id="ARBA00056000"/>
    </source>
</evidence>
<dbReference type="GO" id="GO:0005657">
    <property type="term" value="C:replication fork"/>
    <property type="evidence" value="ECO:0007669"/>
    <property type="project" value="TreeGrafter"/>
</dbReference>
<keyword evidence="9" id="KW-0539">Nucleus</keyword>
<dbReference type="PROSITE" id="PS50162">
    <property type="entry name" value="RECA_2"/>
    <property type="match status" value="1"/>
</dbReference>
<comment type="function">
    <text evidence="10">Involved in the homologous recombination repair (HRR) pathway of double-stranded DNA breaks arising during DNA replication or induced by DNA-damaging agents.</text>
</comment>
<dbReference type="OrthoDB" id="336321at2759"/>
<feature type="domain" description="RecA family profile 1" evidence="11">
    <location>
        <begin position="85"/>
        <end position="263"/>
    </location>
</feature>
<keyword evidence="7" id="KW-0233">DNA recombination</keyword>
<evidence type="ECO:0000256" key="4">
    <source>
        <dbReference type="ARBA" id="ARBA00022763"/>
    </source>
</evidence>
<keyword evidence="4" id="KW-0227">DNA damage</keyword>